<evidence type="ECO:0000256" key="3">
    <source>
        <dbReference type="ARBA" id="ARBA00022801"/>
    </source>
</evidence>
<comment type="cofactor">
    <cofactor evidence="5">
        <name>Mg(2+)</name>
        <dbReference type="ChEBI" id="CHEBI:18420"/>
    </cofactor>
</comment>
<feature type="binding site" evidence="5">
    <location>
        <position position="79"/>
    </location>
    <ligand>
        <name>Mg(2+)</name>
        <dbReference type="ChEBI" id="CHEBI:18420"/>
        <label>1</label>
        <note>catalytic</note>
    </ligand>
</feature>
<dbReference type="InterPro" id="IPR000760">
    <property type="entry name" value="Inositol_monophosphatase-like"/>
</dbReference>
<comment type="similarity">
    <text evidence="1">Belongs to the inositol monophosphatase superfamily.</text>
</comment>
<protein>
    <recommendedName>
        <fullName evidence="8">Inositol monophosphatase</fullName>
    </recommendedName>
</protein>
<dbReference type="KEGG" id="cbot:ATE48_11680"/>
<dbReference type="PANTHER" id="PTHR20854">
    <property type="entry name" value="INOSITOL MONOPHOSPHATASE"/>
    <property type="match status" value="1"/>
</dbReference>
<feature type="binding site" evidence="5">
    <location>
        <position position="60"/>
    </location>
    <ligand>
        <name>Mg(2+)</name>
        <dbReference type="ChEBI" id="CHEBI:18420"/>
        <label>1</label>
        <note>catalytic</note>
    </ligand>
</feature>
<keyword evidence="3" id="KW-0378">Hydrolase</keyword>
<dbReference type="STRING" id="1759059.ATE48_11680"/>
<dbReference type="SUPFAM" id="SSF56655">
    <property type="entry name" value="Carbohydrate phosphatase"/>
    <property type="match status" value="1"/>
</dbReference>
<reference evidence="6 7" key="1">
    <citation type="submission" date="2015-11" db="EMBL/GenBank/DDBJ databases">
        <title>Whole-Genome Sequence of Candidatus Oderbacter manganicum from the National Park Lower Oder Valley, Germany.</title>
        <authorList>
            <person name="Braun B."/>
            <person name="Liere K."/>
            <person name="Szewzyk U."/>
        </authorList>
    </citation>
    <scope>NUCLEOTIDE SEQUENCE [LARGE SCALE GENOMIC DNA]</scope>
    <source>
        <strain evidence="6 7">OTSz_A_272</strain>
    </source>
</reference>
<dbReference type="PROSITE" id="PS00629">
    <property type="entry name" value="IMP_1"/>
    <property type="match status" value="1"/>
</dbReference>
<dbReference type="GO" id="GO:0006020">
    <property type="term" value="P:inositol metabolic process"/>
    <property type="evidence" value="ECO:0007669"/>
    <property type="project" value="TreeGrafter"/>
</dbReference>
<keyword evidence="2 5" id="KW-0479">Metal-binding</keyword>
<dbReference type="CDD" id="cd01637">
    <property type="entry name" value="IMPase_like"/>
    <property type="match status" value="1"/>
</dbReference>
<dbReference type="PRINTS" id="PR00377">
    <property type="entry name" value="IMPHPHTASES"/>
</dbReference>
<organism evidence="6 7">
    <name type="scientific">Candidatus Viadribacter manganicus</name>
    <dbReference type="NCBI Taxonomy" id="1759059"/>
    <lineage>
        <taxon>Bacteria</taxon>
        <taxon>Pseudomonadati</taxon>
        <taxon>Pseudomonadota</taxon>
        <taxon>Alphaproteobacteria</taxon>
        <taxon>Hyphomonadales</taxon>
        <taxon>Hyphomonadaceae</taxon>
        <taxon>Candidatus Viadribacter</taxon>
    </lineage>
</organism>
<dbReference type="PANTHER" id="PTHR20854:SF4">
    <property type="entry name" value="INOSITOL-1-MONOPHOSPHATASE-RELATED"/>
    <property type="match status" value="1"/>
</dbReference>
<dbReference type="InParanoid" id="A0A1B1AIZ7"/>
<dbReference type="PROSITE" id="PS00630">
    <property type="entry name" value="IMP_2"/>
    <property type="match status" value="1"/>
</dbReference>
<proteinExistence type="inferred from homology"/>
<evidence type="ECO:0000256" key="2">
    <source>
        <dbReference type="ARBA" id="ARBA00022723"/>
    </source>
</evidence>
<feature type="binding site" evidence="5">
    <location>
        <position position="204"/>
    </location>
    <ligand>
        <name>Mg(2+)</name>
        <dbReference type="ChEBI" id="CHEBI:18420"/>
        <label>1</label>
        <note>catalytic</note>
    </ligand>
</feature>
<evidence type="ECO:0000313" key="7">
    <source>
        <dbReference type="Proteomes" id="UP000092498"/>
    </source>
</evidence>
<gene>
    <name evidence="6" type="ORF">ATE48_11680</name>
</gene>
<evidence type="ECO:0000256" key="5">
    <source>
        <dbReference type="PIRSR" id="PIRSR600760-2"/>
    </source>
</evidence>
<dbReference type="GO" id="GO:0007165">
    <property type="term" value="P:signal transduction"/>
    <property type="evidence" value="ECO:0007669"/>
    <property type="project" value="TreeGrafter"/>
</dbReference>
<dbReference type="GO" id="GO:0046854">
    <property type="term" value="P:phosphatidylinositol phosphate biosynthetic process"/>
    <property type="evidence" value="ECO:0007669"/>
    <property type="project" value="InterPro"/>
</dbReference>
<dbReference type="GO" id="GO:0046872">
    <property type="term" value="F:metal ion binding"/>
    <property type="evidence" value="ECO:0007669"/>
    <property type="project" value="UniProtKB-KW"/>
</dbReference>
<evidence type="ECO:0000256" key="1">
    <source>
        <dbReference type="ARBA" id="ARBA00009759"/>
    </source>
</evidence>
<name>A0A1B1AIZ7_9PROT</name>
<dbReference type="Proteomes" id="UP000092498">
    <property type="component" value="Chromosome"/>
</dbReference>
<accession>A0A1B1AIZ7</accession>
<feature type="binding site" evidence="5">
    <location>
        <position position="81"/>
    </location>
    <ligand>
        <name>Mg(2+)</name>
        <dbReference type="ChEBI" id="CHEBI:18420"/>
        <label>1</label>
        <note>catalytic</note>
    </ligand>
</feature>
<dbReference type="Gene3D" id="3.30.540.10">
    <property type="entry name" value="Fructose-1,6-Bisphosphatase, subunit A, domain 1"/>
    <property type="match status" value="1"/>
</dbReference>
<dbReference type="GO" id="GO:0008934">
    <property type="term" value="F:inositol monophosphate 1-phosphatase activity"/>
    <property type="evidence" value="ECO:0007669"/>
    <property type="project" value="TreeGrafter"/>
</dbReference>
<dbReference type="Pfam" id="PF00459">
    <property type="entry name" value="Inositol_P"/>
    <property type="match status" value="1"/>
</dbReference>
<dbReference type="InterPro" id="IPR020550">
    <property type="entry name" value="Inositol_monophosphatase_CS"/>
</dbReference>
<evidence type="ECO:0008006" key="8">
    <source>
        <dbReference type="Google" id="ProtNLM"/>
    </source>
</evidence>
<dbReference type="AlphaFoldDB" id="A0A1B1AIZ7"/>
<dbReference type="InterPro" id="IPR020583">
    <property type="entry name" value="Inositol_monoP_metal-BS"/>
</dbReference>
<dbReference type="EMBL" id="CP013244">
    <property type="protein sequence ID" value="ANP46532.1"/>
    <property type="molecule type" value="Genomic_DNA"/>
</dbReference>
<evidence type="ECO:0000313" key="6">
    <source>
        <dbReference type="EMBL" id="ANP46532.1"/>
    </source>
</evidence>
<dbReference type="Gene3D" id="3.40.190.80">
    <property type="match status" value="1"/>
</dbReference>
<keyword evidence="4 5" id="KW-0460">Magnesium</keyword>
<sequence>MHLADTAAAAAGEALLANRAQWGVIEAEQGREVKIGADKHAEEIVLTAIARESEYPIISEEAGWARAMQRGDRWVWAIDPLDGSVNYLRGYPHCGVSIALLDNGKPVLGVVDCFVTRERFSGAIGLGAWLNGAPMWVSAIENPAKGILQTGVPSRASDESMKTFEQRLRTWQKVRMIGSAATALAYVAAGRAEAYRESGSMIWDVAAGCALVEAAGGVVRIEGAALDQPLEVAASNGLAPLPE</sequence>
<feature type="binding site" evidence="5">
    <location>
        <position position="82"/>
    </location>
    <ligand>
        <name>Mg(2+)</name>
        <dbReference type="ChEBI" id="CHEBI:18420"/>
        <label>1</label>
        <note>catalytic</note>
    </ligand>
</feature>
<evidence type="ECO:0000256" key="4">
    <source>
        <dbReference type="ARBA" id="ARBA00022842"/>
    </source>
</evidence>
<keyword evidence="7" id="KW-1185">Reference proteome</keyword>